<dbReference type="EMBL" id="ML987210">
    <property type="protein sequence ID" value="KAF2241891.1"/>
    <property type="molecule type" value="Genomic_DNA"/>
</dbReference>
<proteinExistence type="predicted"/>
<dbReference type="InterPro" id="IPR057684">
    <property type="entry name" value="DUF7924"/>
</dbReference>
<feature type="domain" description="DUF7924" evidence="2">
    <location>
        <begin position="198"/>
        <end position="386"/>
    </location>
</feature>
<dbReference type="GeneID" id="54577705"/>
<reference evidence="3" key="1">
    <citation type="journal article" date="2020" name="Stud. Mycol.">
        <title>101 Dothideomycetes genomes: a test case for predicting lifestyles and emergence of pathogens.</title>
        <authorList>
            <person name="Haridas S."/>
            <person name="Albert R."/>
            <person name="Binder M."/>
            <person name="Bloem J."/>
            <person name="Labutti K."/>
            <person name="Salamov A."/>
            <person name="Andreopoulos B."/>
            <person name="Baker S."/>
            <person name="Barry K."/>
            <person name="Bills G."/>
            <person name="Bluhm B."/>
            <person name="Cannon C."/>
            <person name="Castanera R."/>
            <person name="Culley D."/>
            <person name="Daum C."/>
            <person name="Ezra D."/>
            <person name="Gonzalez J."/>
            <person name="Henrissat B."/>
            <person name="Kuo A."/>
            <person name="Liang C."/>
            <person name="Lipzen A."/>
            <person name="Lutzoni F."/>
            <person name="Magnuson J."/>
            <person name="Mondo S."/>
            <person name="Nolan M."/>
            <person name="Ohm R."/>
            <person name="Pangilinan J."/>
            <person name="Park H.-J."/>
            <person name="Ramirez L."/>
            <person name="Alfaro M."/>
            <person name="Sun H."/>
            <person name="Tritt A."/>
            <person name="Yoshinaga Y."/>
            <person name="Zwiers L.-H."/>
            <person name="Turgeon B."/>
            <person name="Goodwin S."/>
            <person name="Spatafora J."/>
            <person name="Crous P."/>
            <person name="Grigoriev I."/>
        </authorList>
    </citation>
    <scope>NUCLEOTIDE SEQUENCE</scope>
    <source>
        <strain evidence="3">CBS 122368</strain>
    </source>
</reference>
<gene>
    <name evidence="3" type="ORF">BU26DRAFT_440084</name>
</gene>
<dbReference type="AlphaFoldDB" id="A0A6A6HV51"/>
<feature type="compositionally biased region" description="Polar residues" evidence="1">
    <location>
        <begin position="408"/>
        <end position="419"/>
    </location>
</feature>
<evidence type="ECO:0000313" key="4">
    <source>
        <dbReference type="Proteomes" id="UP000800094"/>
    </source>
</evidence>
<dbReference type="Pfam" id="PF25545">
    <property type="entry name" value="DUF7924"/>
    <property type="match status" value="1"/>
</dbReference>
<dbReference type="PANTHER" id="PTHR42470">
    <property type="entry name" value="VAST DOMAIN-CONTAINING PROTEIN"/>
    <property type="match status" value="1"/>
</dbReference>
<dbReference type="OrthoDB" id="5426775at2759"/>
<name>A0A6A6HV51_9PLEO</name>
<evidence type="ECO:0000259" key="2">
    <source>
        <dbReference type="Pfam" id="PF25545"/>
    </source>
</evidence>
<evidence type="ECO:0000313" key="3">
    <source>
        <dbReference type="EMBL" id="KAF2241891.1"/>
    </source>
</evidence>
<feature type="compositionally biased region" description="Low complexity" evidence="1">
    <location>
        <begin position="73"/>
        <end position="99"/>
    </location>
</feature>
<dbReference type="RefSeq" id="XP_033676895.1">
    <property type="nucleotide sequence ID" value="XM_033824375.1"/>
</dbReference>
<keyword evidence="4" id="KW-1185">Reference proteome</keyword>
<accession>A0A6A6HV51</accession>
<protein>
    <recommendedName>
        <fullName evidence="2">DUF7924 domain-containing protein</fullName>
    </recommendedName>
</protein>
<feature type="region of interest" description="Disordered" evidence="1">
    <location>
        <begin position="397"/>
        <end position="446"/>
    </location>
</feature>
<evidence type="ECO:0000256" key="1">
    <source>
        <dbReference type="SAM" id="MobiDB-lite"/>
    </source>
</evidence>
<feature type="region of interest" description="Disordered" evidence="1">
    <location>
        <begin position="1"/>
        <end position="104"/>
    </location>
</feature>
<dbReference type="PANTHER" id="PTHR42470:SF1">
    <property type="entry name" value="VAST DOMAIN-CONTAINING PROTEIN"/>
    <property type="match status" value="1"/>
</dbReference>
<dbReference type="Proteomes" id="UP000800094">
    <property type="component" value="Unassembled WGS sequence"/>
</dbReference>
<sequence length="446" mass="49436">MTKKRARCEDSSSASALSRKRFRPASPSPQRPRPQSVERLSSSSCAVEPPTRPRARSVDSTPPPAPLTEENLSSFEASQPSPSPASLASRPASPARSNSNKSADIDDLHKLNSYHIYWDTGAKPADDLQWHIDETIKAKRAEPPSPNAQEIVDKRRKAGKQIEFGATNMLEKHLLFEGEDEGGPPFLAMKPHLNLSRHFLPEAPSDTVKKIHGPLSRPQPDRAIGYVSRVDAAASVPKVAAPFSAGEEDQLDWYRLCLRRDLHFPFLTAQFKSMPSGQSTFQAACQSARDGATICDFLHHFYSIANGSPPSAVESCHFSITCDVWSVTIWVHWRETNANGEVVYNMEPIHSAFLQYLEQVQDARRLLRNIIDWALGERLASLKTALPLFWDNRPAKPARYSDTDTRTDASSVSSRQSGPLTPASDPGDPLASSRKRQRVQEVQEQG</sequence>
<organism evidence="3 4">
    <name type="scientific">Trematosphaeria pertusa</name>
    <dbReference type="NCBI Taxonomy" id="390896"/>
    <lineage>
        <taxon>Eukaryota</taxon>
        <taxon>Fungi</taxon>
        <taxon>Dikarya</taxon>
        <taxon>Ascomycota</taxon>
        <taxon>Pezizomycotina</taxon>
        <taxon>Dothideomycetes</taxon>
        <taxon>Pleosporomycetidae</taxon>
        <taxon>Pleosporales</taxon>
        <taxon>Massarineae</taxon>
        <taxon>Trematosphaeriaceae</taxon>
        <taxon>Trematosphaeria</taxon>
    </lineage>
</organism>